<dbReference type="Pfam" id="PF01551">
    <property type="entry name" value="Peptidase_M23"/>
    <property type="match status" value="2"/>
</dbReference>
<comment type="caution">
    <text evidence="2">The sequence shown here is derived from an EMBL/GenBank/DDBJ whole genome shotgun (WGS) entry which is preliminary data.</text>
</comment>
<sequence>MLYQKIYPGLSRLKHFYVIFLFVSIANNANAQQIFSNNVYPLTDFRQPLDIVPPALAGSFGELRSNHFHSGTDFRTNQRIGYPVYAVADGYISRLRVQNSGFGLALYINHPNGFTSVYGHLSRFNPKIAMEVKKIQYQKKSYEIDEFPNSDFIPVRKGDVIAYSGNTGSSGGPHLHFELRDTKTEATVNPQLLGIQIPDNIPPVIYSMYVYRLNGKPFNEFTPKQYFQVIGGNGKYNLNKVSTINLNGEVGFGIITTDKHSGNSGLNGVYAIELTLDGNTIFTSALERFSFENSKAINSHIDYPALLNLKRSIQKSFVDPGNPLQIYSNLVNSGRVVFTDGKLHELKYTITDAKGNKSILSFNVQADSKAVINTPPVQANSFLFPYNKVNEYNNDDIKIILPKGTLYNDLNFVYKKLPKPQTNAFSALHQIQNNLTPLHVGFELWIKADSSLIKYQNKALIVNANRLSQGGYFENGYVKTQVRNFGSFFIAIDTIAPTIVPVNINNGKNMNGLSKMNFKLRDNLSGIKSFNGYIDGKWVLMEFDTKTASLWHNFDAQTASGKHSFELIVVDMKDNTRRYAIDFYL</sequence>
<keyword evidence="3" id="KW-1185">Reference proteome</keyword>
<dbReference type="InterPro" id="IPR050570">
    <property type="entry name" value="Cell_wall_metabolism_enzyme"/>
</dbReference>
<dbReference type="PANTHER" id="PTHR21666">
    <property type="entry name" value="PEPTIDASE-RELATED"/>
    <property type="match status" value="1"/>
</dbReference>
<name>A0A4U1CGA0_9SPHI</name>
<dbReference type="AlphaFoldDB" id="A0A4U1CGA0"/>
<feature type="domain" description="M23ase beta-sheet core" evidence="1">
    <location>
        <begin position="68"/>
        <end position="134"/>
    </location>
</feature>
<feature type="domain" description="M23ase beta-sheet core" evidence="1">
    <location>
        <begin position="155"/>
        <end position="188"/>
    </location>
</feature>
<dbReference type="Proteomes" id="UP000309488">
    <property type="component" value="Unassembled WGS sequence"/>
</dbReference>
<dbReference type="GO" id="GO:0004222">
    <property type="term" value="F:metalloendopeptidase activity"/>
    <property type="evidence" value="ECO:0007669"/>
    <property type="project" value="TreeGrafter"/>
</dbReference>
<dbReference type="Gene3D" id="2.70.70.10">
    <property type="entry name" value="Glucose Permease (Domain IIA)"/>
    <property type="match status" value="1"/>
</dbReference>
<dbReference type="PANTHER" id="PTHR21666:SF285">
    <property type="entry name" value="M23 FAMILY METALLOPEPTIDASE"/>
    <property type="match status" value="1"/>
</dbReference>
<dbReference type="InterPro" id="IPR016047">
    <property type="entry name" value="M23ase_b-sheet_dom"/>
</dbReference>
<evidence type="ECO:0000313" key="3">
    <source>
        <dbReference type="Proteomes" id="UP000309488"/>
    </source>
</evidence>
<dbReference type="RefSeq" id="WP_136843809.1">
    <property type="nucleotide sequence ID" value="NZ_SWBR01000005.1"/>
</dbReference>
<accession>A0A4U1CGA0</accession>
<reference evidence="2 3" key="1">
    <citation type="submission" date="2019-04" db="EMBL/GenBank/DDBJ databases">
        <title>Pedobacter sp. RP-3-22 sp. nov., isolated from Arctic soil.</title>
        <authorList>
            <person name="Dahal R.H."/>
            <person name="Kim D.-U."/>
        </authorList>
    </citation>
    <scope>NUCLEOTIDE SEQUENCE [LARGE SCALE GENOMIC DNA]</scope>
    <source>
        <strain evidence="2 3">RP-3-22</strain>
    </source>
</reference>
<dbReference type="SUPFAM" id="SSF51261">
    <property type="entry name" value="Duplicated hybrid motif"/>
    <property type="match status" value="1"/>
</dbReference>
<dbReference type="InterPro" id="IPR011055">
    <property type="entry name" value="Dup_hybrid_motif"/>
</dbReference>
<protein>
    <submittedName>
        <fullName evidence="2">M23 family metallopeptidase</fullName>
    </submittedName>
</protein>
<dbReference type="CDD" id="cd12797">
    <property type="entry name" value="M23_peptidase"/>
    <property type="match status" value="1"/>
</dbReference>
<evidence type="ECO:0000313" key="2">
    <source>
        <dbReference type="EMBL" id="TKC05658.1"/>
    </source>
</evidence>
<dbReference type="EMBL" id="SWBR01000005">
    <property type="protein sequence ID" value="TKC05658.1"/>
    <property type="molecule type" value="Genomic_DNA"/>
</dbReference>
<proteinExistence type="predicted"/>
<gene>
    <name evidence="2" type="ORF">FA048_18270</name>
</gene>
<evidence type="ECO:0000259" key="1">
    <source>
        <dbReference type="Pfam" id="PF01551"/>
    </source>
</evidence>
<organism evidence="2 3">
    <name type="scientific">Pedobacter polaris</name>
    <dbReference type="NCBI Taxonomy" id="2571273"/>
    <lineage>
        <taxon>Bacteria</taxon>
        <taxon>Pseudomonadati</taxon>
        <taxon>Bacteroidota</taxon>
        <taxon>Sphingobacteriia</taxon>
        <taxon>Sphingobacteriales</taxon>
        <taxon>Sphingobacteriaceae</taxon>
        <taxon>Pedobacter</taxon>
    </lineage>
</organism>
<dbReference type="OrthoDB" id="9810477at2"/>